<dbReference type="InterPro" id="IPR002502">
    <property type="entry name" value="Amidase_domain"/>
</dbReference>
<proteinExistence type="predicted"/>
<dbReference type="CDD" id="cd06583">
    <property type="entry name" value="PGRP"/>
    <property type="match status" value="1"/>
</dbReference>
<keyword evidence="3" id="KW-0378">Hydrolase</keyword>
<feature type="compositionally biased region" description="Low complexity" evidence="5">
    <location>
        <begin position="51"/>
        <end position="61"/>
    </location>
</feature>
<comment type="catalytic activity">
    <reaction evidence="1">
        <text>Hydrolyzes the link between N-acetylmuramoyl residues and L-amino acid residues in certain cell-wall glycopeptides.</text>
        <dbReference type="EC" id="3.5.1.28"/>
    </reaction>
</comment>
<evidence type="ECO:0000256" key="4">
    <source>
        <dbReference type="ARBA" id="ARBA00023316"/>
    </source>
</evidence>
<dbReference type="InterPro" id="IPR036505">
    <property type="entry name" value="Amidase/PGRP_sf"/>
</dbReference>
<dbReference type="AlphaFoldDB" id="A0A8J7TKK6"/>
<feature type="compositionally biased region" description="Low complexity" evidence="5">
    <location>
        <begin position="383"/>
        <end position="401"/>
    </location>
</feature>
<protein>
    <recommendedName>
        <fullName evidence="2">N-acetylmuramoyl-L-alanine amidase</fullName>
        <ecNumber evidence="2">3.5.1.28</ecNumber>
    </recommendedName>
</protein>
<feature type="region of interest" description="Disordered" evidence="5">
    <location>
        <begin position="313"/>
        <end position="431"/>
    </location>
</feature>
<dbReference type="Pfam" id="PF01510">
    <property type="entry name" value="Amidase_2"/>
    <property type="match status" value="1"/>
</dbReference>
<feature type="compositionally biased region" description="Basic residues" evidence="5">
    <location>
        <begin position="63"/>
        <end position="84"/>
    </location>
</feature>
<comment type="caution">
    <text evidence="7">The sequence shown here is derived from an EMBL/GenBank/DDBJ whole genome shotgun (WGS) entry which is preliminary data.</text>
</comment>
<feature type="compositionally biased region" description="Basic and acidic residues" evidence="5">
    <location>
        <begin position="359"/>
        <end position="377"/>
    </location>
</feature>
<dbReference type="PANTHER" id="PTHR30417:SF1">
    <property type="entry name" value="N-ACETYLMURAMOYL-L-ALANINE AMIDASE AMID"/>
    <property type="match status" value="1"/>
</dbReference>
<evidence type="ECO:0000256" key="2">
    <source>
        <dbReference type="ARBA" id="ARBA00011901"/>
    </source>
</evidence>
<sequence>MFTNIEKFFAAKFKPLLASVFSLSLIASGLGLSNLEGNQAEARTRAKKSVVRSSSKTASARGRSGRKKVVAHGRHHGKVAHAHKHAAPKTRYAYPIGIFMARPPAFDTSPLPEAESDRLAAAFKNGTADSYAARELVRAGIVKYHPLRGGIFWRREPVKYIVMHSTETGIPISAVRVIESWSSMGIRHPGAQYVVERDGTIYQAVDPDLATVHVNIFKTLPGINNDNSIGIEMNHTGSQDYPPSMMNSVIKLVAYLQNRYNVQDANIITHRYAQQGDHTDPVHFDWDGFIATKNGFKNQAIAYRAKTIKDDSRNWKARPEPTVNTYLKIHQPLETNKKTGVTEESEPVESAAPSPGAEPKPELKPEPKLESRPESRPESNQGSLLTAPAAPSNASNIAPSTPTLPQSLPQSGSPNASPSSQPASPAIDNGSELINALPAKSKVQMIKGVRLLPAETSPTVRFYPPGYFKNGSNQL</sequence>
<dbReference type="SUPFAM" id="SSF55846">
    <property type="entry name" value="N-acetylmuramoyl-L-alanine amidase-like"/>
    <property type="match status" value="1"/>
</dbReference>
<dbReference type="GO" id="GO:0009254">
    <property type="term" value="P:peptidoglycan turnover"/>
    <property type="evidence" value="ECO:0007669"/>
    <property type="project" value="TreeGrafter"/>
</dbReference>
<dbReference type="GO" id="GO:0009253">
    <property type="term" value="P:peptidoglycan catabolic process"/>
    <property type="evidence" value="ECO:0007669"/>
    <property type="project" value="InterPro"/>
</dbReference>
<accession>A0A8J7TKK6</accession>
<dbReference type="SMART" id="SM00644">
    <property type="entry name" value="Ami_2"/>
    <property type="match status" value="1"/>
</dbReference>
<evidence type="ECO:0000313" key="8">
    <source>
        <dbReference type="Proteomes" id="UP000664277"/>
    </source>
</evidence>
<evidence type="ECO:0000256" key="3">
    <source>
        <dbReference type="ARBA" id="ARBA00022801"/>
    </source>
</evidence>
<evidence type="ECO:0000256" key="1">
    <source>
        <dbReference type="ARBA" id="ARBA00001561"/>
    </source>
</evidence>
<keyword evidence="4" id="KW-0961">Cell wall biogenesis/degradation</keyword>
<feature type="compositionally biased region" description="Low complexity" evidence="5">
    <location>
        <begin position="348"/>
        <end position="357"/>
    </location>
</feature>
<evidence type="ECO:0000256" key="5">
    <source>
        <dbReference type="SAM" id="MobiDB-lite"/>
    </source>
</evidence>
<dbReference type="Proteomes" id="UP000664277">
    <property type="component" value="Unassembled WGS sequence"/>
</dbReference>
<organism evidence="7 8">
    <name type="scientific">Candidatus Obscuribacter phosphatis</name>
    <dbReference type="NCBI Taxonomy" id="1906157"/>
    <lineage>
        <taxon>Bacteria</taxon>
        <taxon>Bacillati</taxon>
        <taxon>Candidatus Melainabacteria</taxon>
        <taxon>Candidatus Obscuribacterales</taxon>
        <taxon>Candidatus Obscuribacteraceae</taxon>
        <taxon>Candidatus Obscuribacter</taxon>
    </lineage>
</organism>
<evidence type="ECO:0000259" key="6">
    <source>
        <dbReference type="SMART" id="SM00644"/>
    </source>
</evidence>
<dbReference type="EC" id="3.5.1.28" evidence="2"/>
<dbReference type="GO" id="GO:0071555">
    <property type="term" value="P:cell wall organization"/>
    <property type="evidence" value="ECO:0007669"/>
    <property type="project" value="UniProtKB-KW"/>
</dbReference>
<evidence type="ECO:0000313" key="7">
    <source>
        <dbReference type="EMBL" id="MBN8660010.1"/>
    </source>
</evidence>
<dbReference type="InterPro" id="IPR051206">
    <property type="entry name" value="NAMLAA_amidase_2"/>
</dbReference>
<feature type="domain" description="N-acetylmuramoyl-L-alanine amidase" evidence="6">
    <location>
        <begin position="149"/>
        <end position="282"/>
    </location>
</feature>
<reference evidence="7" key="1">
    <citation type="submission" date="2021-02" db="EMBL/GenBank/DDBJ databases">
        <title>Genome-Resolved Metagenomics of a Microbial Community Performing Photosynthetic Biological Nutrient Removal.</title>
        <authorList>
            <person name="Mcdaniel E.A."/>
        </authorList>
    </citation>
    <scope>NUCLEOTIDE SEQUENCE</scope>
    <source>
        <strain evidence="7">UWPOB_OBS1</strain>
    </source>
</reference>
<dbReference type="GO" id="GO:0008745">
    <property type="term" value="F:N-acetylmuramoyl-L-alanine amidase activity"/>
    <property type="evidence" value="ECO:0007669"/>
    <property type="project" value="UniProtKB-EC"/>
</dbReference>
<gene>
    <name evidence="7" type="ORF">J0M35_06575</name>
</gene>
<dbReference type="PANTHER" id="PTHR30417">
    <property type="entry name" value="N-ACETYLMURAMOYL-L-ALANINE AMIDASE AMID"/>
    <property type="match status" value="1"/>
</dbReference>
<feature type="region of interest" description="Disordered" evidence="5">
    <location>
        <begin position="41"/>
        <end position="84"/>
    </location>
</feature>
<dbReference type="Gene3D" id="3.40.80.10">
    <property type="entry name" value="Peptidoglycan recognition protein-like"/>
    <property type="match status" value="1"/>
</dbReference>
<name>A0A8J7TKK6_9BACT</name>
<feature type="compositionally biased region" description="Low complexity" evidence="5">
    <location>
        <begin position="409"/>
        <end position="426"/>
    </location>
</feature>
<dbReference type="EMBL" id="JAFLCK010000007">
    <property type="protein sequence ID" value="MBN8660010.1"/>
    <property type="molecule type" value="Genomic_DNA"/>
</dbReference>